<gene>
    <name evidence="2" type="ORF">BKD09_41255</name>
    <name evidence="3" type="ORF">MA20_12675</name>
</gene>
<evidence type="ECO:0000313" key="3">
    <source>
        <dbReference type="EMBL" id="KGT79448.1"/>
    </source>
</evidence>
<protein>
    <submittedName>
        <fullName evidence="3">Uncharacterized protein</fullName>
    </submittedName>
</protein>
<evidence type="ECO:0000256" key="1">
    <source>
        <dbReference type="SAM" id="MobiDB-lite"/>
    </source>
</evidence>
<dbReference type="EMBL" id="CP017637">
    <property type="protein sequence ID" value="APG14799.1"/>
    <property type="molecule type" value="Genomic_DNA"/>
</dbReference>
<organism evidence="3 4">
    <name type="scientific">Bradyrhizobium japonicum</name>
    <dbReference type="NCBI Taxonomy" id="375"/>
    <lineage>
        <taxon>Bacteria</taxon>
        <taxon>Pseudomonadati</taxon>
        <taxon>Pseudomonadota</taxon>
        <taxon>Alphaproteobacteria</taxon>
        <taxon>Hyphomicrobiales</taxon>
        <taxon>Nitrobacteraceae</taxon>
        <taxon>Bradyrhizobium</taxon>
    </lineage>
</organism>
<feature type="compositionally biased region" description="Basic and acidic residues" evidence="1">
    <location>
        <begin position="103"/>
        <end position="120"/>
    </location>
</feature>
<dbReference type="STRING" id="375.BKD09_RS41255"/>
<dbReference type="Proteomes" id="UP000181962">
    <property type="component" value="Chromosome"/>
</dbReference>
<accession>A0A0A3Z0P8</accession>
<dbReference type="AlphaFoldDB" id="A0A0A3Z0P8"/>
<name>A0A0A3Z0P8_BRAJP</name>
<dbReference type="OrthoDB" id="8230060at2"/>
<dbReference type="EMBL" id="JRPN01000011">
    <property type="protein sequence ID" value="KGT79448.1"/>
    <property type="molecule type" value="Genomic_DNA"/>
</dbReference>
<feature type="region of interest" description="Disordered" evidence="1">
    <location>
        <begin position="96"/>
        <end position="120"/>
    </location>
</feature>
<dbReference type="PATRIC" id="fig|375.38.peg.4760"/>
<evidence type="ECO:0000313" key="4">
    <source>
        <dbReference type="Proteomes" id="UP000030377"/>
    </source>
</evidence>
<sequence>MIRKIGKKDDTSVVFISKQGIGTDKTQIESRTERCVLYLTCSSEPKISSCSPERQSEAPFGRDCVFSPCKLNRPKHLAVRALGSCRQHSPGALGPSITAGMSKMEHPCVRMESIRTDDRR</sequence>
<proteinExistence type="predicted"/>
<evidence type="ECO:0000313" key="2">
    <source>
        <dbReference type="EMBL" id="APG14799.1"/>
    </source>
</evidence>
<reference evidence="2 5" key="2">
    <citation type="submission" date="2016-11" db="EMBL/GenBank/DDBJ databases">
        <title>Complete Genome Sequence of Bradyrhizobium sp. strain J5, an isolated from soybean nodule in Hokkaido.</title>
        <authorList>
            <person name="Kanehara K."/>
        </authorList>
    </citation>
    <scope>NUCLEOTIDE SEQUENCE [LARGE SCALE GENOMIC DNA]</scope>
    <source>
        <strain evidence="2 5">J5</strain>
    </source>
</reference>
<evidence type="ECO:0000313" key="5">
    <source>
        <dbReference type="Proteomes" id="UP000181962"/>
    </source>
</evidence>
<reference evidence="3 4" key="1">
    <citation type="submission" date="2014-09" db="EMBL/GenBank/DDBJ databases">
        <title>Draft genome of Bradyrhizobium japonicum Is-34.</title>
        <authorList>
            <person name="Tsurumaru H."/>
            <person name="Yamakawa T."/>
            <person name="Hashimoto S."/>
            <person name="Okizaki K."/>
            <person name="Kanesaki Y."/>
            <person name="Yoshikawa H."/>
            <person name="Yajima S."/>
        </authorList>
    </citation>
    <scope>NUCLEOTIDE SEQUENCE [LARGE SCALE GENOMIC DNA]</scope>
    <source>
        <strain evidence="3 4">Is-34</strain>
    </source>
</reference>
<dbReference type="Proteomes" id="UP000030377">
    <property type="component" value="Unassembled WGS sequence"/>
</dbReference>